<keyword evidence="2" id="KW-1185">Reference proteome</keyword>
<name>Q1K5Y4_NEUCR</name>
<dbReference type="InParanoid" id="Q1K5Y4"/>
<evidence type="ECO:0000313" key="1">
    <source>
        <dbReference type="EMBL" id="EAA28136.2"/>
    </source>
</evidence>
<dbReference type="GeneID" id="3873547"/>
<reference evidence="1 2" key="1">
    <citation type="journal article" date="2003" name="Nature">
        <title>The genome sequence of the filamentous fungus Neurospora crassa.</title>
        <authorList>
            <person name="Galagan J.E."/>
            <person name="Calvo S.E."/>
            <person name="Borkovich K.A."/>
            <person name="Selker E.U."/>
            <person name="Read N.D."/>
            <person name="Jaffe D."/>
            <person name="FitzHugh W."/>
            <person name="Ma L.J."/>
            <person name="Smirnov S."/>
            <person name="Purcell S."/>
            <person name="Rehman B."/>
            <person name="Elkins T."/>
            <person name="Engels R."/>
            <person name="Wang S."/>
            <person name="Nielsen C.B."/>
            <person name="Butler J."/>
            <person name="Endrizzi M."/>
            <person name="Qui D."/>
            <person name="Ianakiev P."/>
            <person name="Bell-Pedersen D."/>
            <person name="Nelson M.A."/>
            <person name="Werner-Washburne M."/>
            <person name="Selitrennikoff C.P."/>
            <person name="Kinsey J.A."/>
            <person name="Braun E.L."/>
            <person name="Zelter A."/>
            <person name="Schulte U."/>
            <person name="Kothe G.O."/>
            <person name="Jedd G."/>
            <person name="Mewes W."/>
            <person name="Staben C."/>
            <person name="Marcotte E."/>
            <person name="Greenberg D."/>
            <person name="Roy A."/>
            <person name="Foley K."/>
            <person name="Naylor J."/>
            <person name="Stange-Thomann N."/>
            <person name="Barrett R."/>
            <person name="Gnerre S."/>
            <person name="Kamal M."/>
            <person name="Kamvysselis M."/>
            <person name="Mauceli E."/>
            <person name="Bielke C."/>
            <person name="Rudd S."/>
            <person name="Frishman D."/>
            <person name="Krystofova S."/>
            <person name="Rasmussen C."/>
            <person name="Metzenberg R.L."/>
            <person name="Perkins D.D."/>
            <person name="Kroken S."/>
            <person name="Cogoni C."/>
            <person name="Macino G."/>
            <person name="Catcheside D."/>
            <person name="Li W."/>
            <person name="Pratt R.J."/>
            <person name="Osmani S.A."/>
            <person name="DeSouza C.P."/>
            <person name="Glass L."/>
            <person name="Orbach M.J."/>
            <person name="Berglund J.A."/>
            <person name="Voelker R."/>
            <person name="Yarden O."/>
            <person name="Plamann M."/>
            <person name="Seiler S."/>
            <person name="Dunlap J."/>
            <person name="Radford A."/>
            <person name="Aramayo R."/>
            <person name="Natvig D.O."/>
            <person name="Alex L.A."/>
            <person name="Mannhaupt G."/>
            <person name="Ebbole D.J."/>
            <person name="Freitag M."/>
            <person name="Paulsen I."/>
            <person name="Sachs M.S."/>
            <person name="Lander E.S."/>
            <person name="Nusbaum C."/>
            <person name="Birren B."/>
        </authorList>
    </citation>
    <scope>NUCLEOTIDE SEQUENCE [LARGE SCALE GENOMIC DNA]</scope>
    <source>
        <strain evidence="2">ATCC 24698 / 74-OR23-1A / CBS 708.71 / DSM 1257 / FGSC 987</strain>
    </source>
</reference>
<dbReference type="KEGG" id="ncr:NCU07147"/>
<protein>
    <submittedName>
        <fullName evidence="1">Uncharacterized protein</fullName>
    </submittedName>
</protein>
<dbReference type="RefSeq" id="XP_957372.2">
    <property type="nucleotide sequence ID" value="XM_952279.2"/>
</dbReference>
<sequence length="115" mass="13559">MPLQQHVVERVQPMFDYAYKRMEEAYDVCRENVLSEFVSTFAFDKVKQHFYLLSANLNETKKSTGIDSPRCKEEGDDSIALKQNVVRLAKEWENMWRFPGQVEDLSDSFELPLEF</sequence>
<proteinExistence type="predicted"/>
<gene>
    <name evidence="1" type="ORF">NCU07147</name>
</gene>
<accession>Q1K5Y4</accession>
<dbReference type="Proteomes" id="UP000001805">
    <property type="component" value="Chromosome 2, Linkage Group V"/>
</dbReference>
<dbReference type="PaxDb" id="5141-EFNCRP00000007229"/>
<dbReference type="EMBL" id="CM002240">
    <property type="protein sequence ID" value="EAA28136.2"/>
    <property type="molecule type" value="Genomic_DNA"/>
</dbReference>
<dbReference type="AlphaFoldDB" id="Q1K5Y4"/>
<evidence type="ECO:0000313" key="2">
    <source>
        <dbReference type="Proteomes" id="UP000001805"/>
    </source>
</evidence>
<dbReference type="VEuPathDB" id="FungiDB:NCU07147"/>
<organism evidence="1 2">
    <name type="scientific">Neurospora crassa (strain ATCC 24698 / 74-OR23-1A / CBS 708.71 / DSM 1257 / FGSC 987)</name>
    <dbReference type="NCBI Taxonomy" id="367110"/>
    <lineage>
        <taxon>Eukaryota</taxon>
        <taxon>Fungi</taxon>
        <taxon>Dikarya</taxon>
        <taxon>Ascomycota</taxon>
        <taxon>Pezizomycotina</taxon>
        <taxon>Sordariomycetes</taxon>
        <taxon>Sordariomycetidae</taxon>
        <taxon>Sordariales</taxon>
        <taxon>Sordariaceae</taxon>
        <taxon>Neurospora</taxon>
    </lineage>
</organism>